<evidence type="ECO:0000313" key="2">
    <source>
        <dbReference type="EMBL" id="CAI40617.1"/>
    </source>
</evidence>
<keyword evidence="1" id="KW-0472">Membrane</keyword>
<keyword evidence="1" id="KW-0812">Transmembrane</keyword>
<geneLocation type="plasmid" evidence="2">
    <name>pDx14.2</name>
</geneLocation>
<protein>
    <submittedName>
        <fullName evidence="2">Uncharacterized protein</fullName>
    </submittedName>
</protein>
<reference evidence="2" key="1">
    <citation type="journal article" date="2005" name="Plasmid">
        <title>Insights into the genetic organization of the Bacillus mycoides cryptic plasmids pDx14.2 and pSin9.7 deduced from their complete nucleotide sequence.</title>
        <authorList>
            <person name="Di Franco C."/>
            <person name="Santini T."/>
            <person name="Pisaneschi G."/>
            <person name="Beccari E."/>
        </authorList>
    </citation>
    <scope>NUCLEOTIDE SEQUENCE [LARGE SCALE GENOMIC DNA]</scope>
    <source>
        <strain evidence="2">Dxv</strain>
        <plasmid evidence="2">pDx14.2</plasmid>
    </source>
</reference>
<dbReference type="AlphaFoldDB" id="Q5DUR9"/>
<accession>Q5DUR9</accession>
<sequence>MFISDNLNSFIPFFLLYLFFINNFQMFFANSMFLVRNKSLSNSVLGILKELVPLNILYTFVFVCVINIVNIQHFGKVDLIYSMKFFMLINLCFIFLNLVVIIPRIIWGGISSFISALFFIMLSIFSILFKKESDDFLFLPLSLHAMPLNTFKDFLIVISIFSLYICLIFLFIFFVRRLYYGNQKHIS</sequence>
<evidence type="ECO:0000256" key="1">
    <source>
        <dbReference type="SAM" id="Phobius"/>
    </source>
</evidence>
<feature type="transmembrane region" description="Helical" evidence="1">
    <location>
        <begin position="81"/>
        <end position="102"/>
    </location>
</feature>
<feature type="transmembrane region" description="Helical" evidence="1">
    <location>
        <begin position="56"/>
        <end position="75"/>
    </location>
</feature>
<organism evidence="2">
    <name type="scientific">Bacillus mycoides</name>
    <dbReference type="NCBI Taxonomy" id="1405"/>
    <lineage>
        <taxon>Bacteria</taxon>
        <taxon>Bacillati</taxon>
        <taxon>Bacillota</taxon>
        <taxon>Bacilli</taxon>
        <taxon>Bacillales</taxon>
        <taxon>Bacillaceae</taxon>
        <taxon>Bacillus</taxon>
        <taxon>Bacillus cereus group</taxon>
    </lineage>
</organism>
<keyword evidence="1" id="KW-1133">Transmembrane helix</keyword>
<feature type="transmembrane region" description="Helical" evidence="1">
    <location>
        <begin position="154"/>
        <end position="175"/>
    </location>
</feature>
<feature type="transmembrane region" description="Helical" evidence="1">
    <location>
        <begin position="109"/>
        <end position="129"/>
    </location>
</feature>
<name>Q5DUR9_BACMY</name>
<keyword evidence="2" id="KW-0614">Plasmid</keyword>
<proteinExistence type="predicted"/>
<dbReference type="EMBL" id="AJ871638">
    <property type="protein sequence ID" value="CAI40617.1"/>
    <property type="molecule type" value="Genomic_DNA"/>
</dbReference>
<feature type="transmembrane region" description="Helical" evidence="1">
    <location>
        <begin position="14"/>
        <end position="35"/>
    </location>
</feature>